<sequence length="203" mass="22795">MSNVFFSWLTPLLDLGNKRPLEFDDLYQLNVDDRSMKRVETGSAVVTAVYKSLVLAASARAKKSTGEITNLMSVDAQRFRTSPTTCMRSGTRCGVHNAQRLMVKDERSSRVRSLVDQSDQAPSMGTLVYEPRHAVSQQRAEQVRRTFTPARGQHGVQRCAIVGHSHVIFATFTWATRWTWTRDVLRLTSASRCSCPVSTLEAK</sequence>
<evidence type="ECO:0000313" key="2">
    <source>
        <dbReference type="Proteomes" id="UP000469452"/>
    </source>
</evidence>
<evidence type="ECO:0000313" key="1">
    <source>
        <dbReference type="EMBL" id="KAF0708088.1"/>
    </source>
</evidence>
<gene>
    <name evidence="1" type="ORF">AaE_013357</name>
</gene>
<protein>
    <submittedName>
        <fullName evidence="1">Uncharacterized protein</fullName>
    </submittedName>
</protein>
<organism evidence="1 2">
    <name type="scientific">Aphanomyces astaci</name>
    <name type="common">Crayfish plague agent</name>
    <dbReference type="NCBI Taxonomy" id="112090"/>
    <lineage>
        <taxon>Eukaryota</taxon>
        <taxon>Sar</taxon>
        <taxon>Stramenopiles</taxon>
        <taxon>Oomycota</taxon>
        <taxon>Saprolegniomycetes</taxon>
        <taxon>Saprolegniales</taxon>
        <taxon>Verrucalvaceae</taxon>
        <taxon>Aphanomyces</taxon>
    </lineage>
</organism>
<comment type="caution">
    <text evidence="1">The sequence shown here is derived from an EMBL/GenBank/DDBJ whole genome shotgun (WGS) entry which is preliminary data.</text>
</comment>
<accession>A0A6A4ZCH7</accession>
<name>A0A6A4ZCH7_APHAT</name>
<reference evidence="1 2" key="1">
    <citation type="submission" date="2019-06" db="EMBL/GenBank/DDBJ databases">
        <title>Genomics analysis of Aphanomyces spp. identifies a new class of oomycete effector associated with host adaptation.</title>
        <authorList>
            <person name="Gaulin E."/>
        </authorList>
    </citation>
    <scope>NUCLEOTIDE SEQUENCE [LARGE SCALE GENOMIC DNA]</scope>
    <source>
        <strain evidence="1 2">E</strain>
    </source>
</reference>
<dbReference type="EMBL" id="VJMI01019154">
    <property type="protein sequence ID" value="KAF0708088.1"/>
    <property type="molecule type" value="Genomic_DNA"/>
</dbReference>
<proteinExistence type="predicted"/>
<dbReference type="Proteomes" id="UP000469452">
    <property type="component" value="Unassembled WGS sequence"/>
</dbReference>
<dbReference type="AlphaFoldDB" id="A0A6A4ZCH7"/>